<dbReference type="EMBL" id="JARKIB010000096">
    <property type="protein sequence ID" value="KAJ7742051.1"/>
    <property type="molecule type" value="Genomic_DNA"/>
</dbReference>
<proteinExistence type="predicted"/>
<accession>A0AAD7II49</accession>
<keyword evidence="3" id="KW-1185">Reference proteome</keyword>
<dbReference type="Proteomes" id="UP001215598">
    <property type="component" value="Unassembled WGS sequence"/>
</dbReference>
<evidence type="ECO:0000256" key="1">
    <source>
        <dbReference type="SAM" id="MobiDB-lite"/>
    </source>
</evidence>
<comment type="caution">
    <text evidence="2">The sequence shown here is derived from an EMBL/GenBank/DDBJ whole genome shotgun (WGS) entry which is preliminary data.</text>
</comment>
<gene>
    <name evidence="2" type="ORF">B0H16DRAFT_1861456</name>
</gene>
<name>A0AAD7II49_9AGAR</name>
<dbReference type="AlphaFoldDB" id="A0AAD7II49"/>
<protein>
    <submittedName>
        <fullName evidence="2">Uncharacterized protein</fullName>
    </submittedName>
</protein>
<sequence>MPGVCVIRPRCQRVRRVLTWTLILAPRVPTAARSTIVAVEEVEDDEGEDEGGGSGIPRANTALAGARMATRAGLVVERGGVDWPWEMRQSAQRTTRVLHHRTQRRWHVPVRLLRGLEHTPTAVKGVVPVPPYPTFTYNTEPVGIPPPASVNVLIGTNTDNELEVLVEVDEDEGPAYEIGHGHIVISLLPLPPPPTLPSATPEQYHPKLLQRCPEHSPTLCGYPLTLGEAASPNDDEELEEEYKFADKVVVGHTSCWCWSGSHKTSALGAVCAWVDSRAQPALVIPLHQKGAMSSSTWHLAGGTPAWKRARVHAPNHPPSPSPHPHSYSAADSRSSTASVFAPTLPSHVLVVAAPASITLSYRAKWRSGKKGDARARDSEFKREQKVKGHVKRCPTVKRSAAYSTCTTKRVGNVFLSAQGAHGDSTVMVRDTAERI</sequence>
<evidence type="ECO:0000313" key="3">
    <source>
        <dbReference type="Proteomes" id="UP001215598"/>
    </source>
</evidence>
<evidence type="ECO:0000313" key="2">
    <source>
        <dbReference type="EMBL" id="KAJ7742051.1"/>
    </source>
</evidence>
<organism evidence="2 3">
    <name type="scientific">Mycena metata</name>
    <dbReference type="NCBI Taxonomy" id="1033252"/>
    <lineage>
        <taxon>Eukaryota</taxon>
        <taxon>Fungi</taxon>
        <taxon>Dikarya</taxon>
        <taxon>Basidiomycota</taxon>
        <taxon>Agaricomycotina</taxon>
        <taxon>Agaricomycetes</taxon>
        <taxon>Agaricomycetidae</taxon>
        <taxon>Agaricales</taxon>
        <taxon>Marasmiineae</taxon>
        <taxon>Mycenaceae</taxon>
        <taxon>Mycena</taxon>
    </lineage>
</organism>
<reference evidence="2" key="1">
    <citation type="submission" date="2023-03" db="EMBL/GenBank/DDBJ databases">
        <title>Massive genome expansion in bonnet fungi (Mycena s.s.) driven by repeated elements and novel gene families across ecological guilds.</title>
        <authorList>
            <consortium name="Lawrence Berkeley National Laboratory"/>
            <person name="Harder C.B."/>
            <person name="Miyauchi S."/>
            <person name="Viragh M."/>
            <person name="Kuo A."/>
            <person name="Thoen E."/>
            <person name="Andreopoulos B."/>
            <person name="Lu D."/>
            <person name="Skrede I."/>
            <person name="Drula E."/>
            <person name="Henrissat B."/>
            <person name="Morin E."/>
            <person name="Kohler A."/>
            <person name="Barry K."/>
            <person name="LaButti K."/>
            <person name="Morin E."/>
            <person name="Salamov A."/>
            <person name="Lipzen A."/>
            <person name="Mereny Z."/>
            <person name="Hegedus B."/>
            <person name="Baldrian P."/>
            <person name="Stursova M."/>
            <person name="Weitz H."/>
            <person name="Taylor A."/>
            <person name="Grigoriev I.V."/>
            <person name="Nagy L.G."/>
            <person name="Martin F."/>
            <person name="Kauserud H."/>
        </authorList>
    </citation>
    <scope>NUCLEOTIDE SEQUENCE</scope>
    <source>
        <strain evidence="2">CBHHK182m</strain>
    </source>
</reference>
<feature type="region of interest" description="Disordered" evidence="1">
    <location>
        <begin position="309"/>
        <end position="330"/>
    </location>
</feature>